<feature type="domain" description="VTT" evidence="7">
    <location>
        <begin position="87"/>
        <end position="204"/>
    </location>
</feature>
<keyword evidence="4 6" id="KW-1133">Transmembrane helix</keyword>
<feature type="transmembrane region" description="Helical" evidence="6">
    <location>
        <begin position="226"/>
        <end position="244"/>
    </location>
</feature>
<evidence type="ECO:0000256" key="4">
    <source>
        <dbReference type="ARBA" id="ARBA00022989"/>
    </source>
</evidence>
<feature type="transmembrane region" description="Helical" evidence="6">
    <location>
        <begin position="63"/>
        <end position="87"/>
    </location>
</feature>
<organism evidence="8 9">
    <name type="scientific">Pseudanabaena yagii GIHE-NHR1</name>
    <dbReference type="NCBI Taxonomy" id="2722753"/>
    <lineage>
        <taxon>Bacteria</taxon>
        <taxon>Bacillati</taxon>
        <taxon>Cyanobacteriota</taxon>
        <taxon>Cyanophyceae</taxon>
        <taxon>Pseudanabaenales</taxon>
        <taxon>Pseudanabaenaceae</taxon>
        <taxon>Pseudanabaena</taxon>
        <taxon>Pseudanabaena yagii</taxon>
    </lineage>
</organism>
<protein>
    <recommendedName>
        <fullName evidence="6">TVP38/TMEM64 family membrane protein</fullName>
    </recommendedName>
</protein>
<comment type="similarity">
    <text evidence="6">Belongs to the TVP38/TMEM64 family.</text>
</comment>
<evidence type="ECO:0000256" key="3">
    <source>
        <dbReference type="ARBA" id="ARBA00022692"/>
    </source>
</evidence>
<keyword evidence="3 6" id="KW-0812">Transmembrane</keyword>
<feature type="transmembrane region" description="Helical" evidence="6">
    <location>
        <begin position="20"/>
        <end position="42"/>
    </location>
</feature>
<keyword evidence="2 6" id="KW-1003">Cell membrane</keyword>
<reference evidence="8 9" key="1">
    <citation type="submission" date="2020-03" db="EMBL/GenBank/DDBJ databases">
        <title>Draft Genome Sequence of 2-Methylisoborneol Producing Pseudanabaena yagii Strain GIHE-NHR1 Isolated from North Han River in South Korea.</title>
        <authorList>
            <person name="Jeong J."/>
        </authorList>
    </citation>
    <scope>NUCLEOTIDE SEQUENCE [LARGE SCALE GENOMIC DNA]</scope>
    <source>
        <strain evidence="8 9">GIHE-NHR1</strain>
    </source>
</reference>
<comment type="caution">
    <text evidence="8">The sequence shown here is derived from an EMBL/GenBank/DDBJ whole genome shotgun (WGS) entry which is preliminary data.</text>
</comment>
<evidence type="ECO:0000256" key="6">
    <source>
        <dbReference type="RuleBase" id="RU366058"/>
    </source>
</evidence>
<dbReference type="PANTHER" id="PTHR12677:SF59">
    <property type="entry name" value="GOLGI APPARATUS MEMBRANE PROTEIN TVP38-RELATED"/>
    <property type="match status" value="1"/>
</dbReference>
<evidence type="ECO:0000313" key="8">
    <source>
        <dbReference type="EMBL" id="NMF57166.1"/>
    </source>
</evidence>
<keyword evidence="9" id="KW-1185">Reference proteome</keyword>
<evidence type="ECO:0000256" key="2">
    <source>
        <dbReference type="ARBA" id="ARBA00022475"/>
    </source>
</evidence>
<accession>A0ABX1LPC6</accession>
<dbReference type="Pfam" id="PF09335">
    <property type="entry name" value="VTT_dom"/>
    <property type="match status" value="1"/>
</dbReference>
<dbReference type="RefSeq" id="WP_169362232.1">
    <property type="nucleotide sequence ID" value="NZ_JAAVJL010000001.1"/>
</dbReference>
<evidence type="ECO:0000256" key="1">
    <source>
        <dbReference type="ARBA" id="ARBA00004651"/>
    </source>
</evidence>
<dbReference type="PANTHER" id="PTHR12677">
    <property type="entry name" value="GOLGI APPARATUS MEMBRANE PROTEIN TVP38-RELATED"/>
    <property type="match status" value="1"/>
</dbReference>
<dbReference type="InterPro" id="IPR015414">
    <property type="entry name" value="TMEM64"/>
</dbReference>
<feature type="transmembrane region" description="Helical" evidence="6">
    <location>
        <begin position="107"/>
        <end position="128"/>
    </location>
</feature>
<evidence type="ECO:0000259" key="7">
    <source>
        <dbReference type="Pfam" id="PF09335"/>
    </source>
</evidence>
<feature type="transmembrane region" description="Helical" evidence="6">
    <location>
        <begin position="185"/>
        <end position="206"/>
    </location>
</feature>
<sequence length="259" mass="28018">METQNFLKFSSYGKALSKVWMVSLIAIAFLFTNAIISSPAFAQQNINISTFEPQELFLNILKWIEGLGYVGGITFILIYIIATIAFIPGSALTLGAGTLFGVIWGSIYVFIGATLGAIAAFLIGRYLARDWIGKKIEGNQQFVAIDRAVAHEGFKIVLLTRLSPAFPFNLLNYAFGITGVGLKEYAIASIGMIPGTVMYVYIGSFAGDLARIGSSAPQSPSLTWQWAIRIIGLIATVLVTLYVTNISRKAIKDAAISPD</sequence>
<evidence type="ECO:0000256" key="5">
    <source>
        <dbReference type="ARBA" id="ARBA00023136"/>
    </source>
</evidence>
<gene>
    <name evidence="8" type="ORF">HC246_03815</name>
</gene>
<name>A0ABX1LPC6_9CYAN</name>
<dbReference type="Proteomes" id="UP000738376">
    <property type="component" value="Unassembled WGS sequence"/>
</dbReference>
<keyword evidence="5 6" id="KW-0472">Membrane</keyword>
<proteinExistence type="inferred from homology"/>
<comment type="subcellular location">
    <subcellularLocation>
        <location evidence="1 6">Cell membrane</location>
        <topology evidence="1 6">Multi-pass membrane protein</topology>
    </subcellularLocation>
</comment>
<dbReference type="InterPro" id="IPR032816">
    <property type="entry name" value="VTT_dom"/>
</dbReference>
<dbReference type="EMBL" id="JAAVJL010000001">
    <property type="protein sequence ID" value="NMF57166.1"/>
    <property type="molecule type" value="Genomic_DNA"/>
</dbReference>
<evidence type="ECO:0000313" key="9">
    <source>
        <dbReference type="Proteomes" id="UP000738376"/>
    </source>
</evidence>